<dbReference type="InParanoid" id="A0A067PXH0"/>
<keyword evidence="1" id="KW-0472">Membrane</keyword>
<organism evidence="2 3">
    <name type="scientific">Jaapia argillacea MUCL 33604</name>
    <dbReference type="NCBI Taxonomy" id="933084"/>
    <lineage>
        <taxon>Eukaryota</taxon>
        <taxon>Fungi</taxon>
        <taxon>Dikarya</taxon>
        <taxon>Basidiomycota</taxon>
        <taxon>Agaricomycotina</taxon>
        <taxon>Agaricomycetes</taxon>
        <taxon>Agaricomycetidae</taxon>
        <taxon>Jaapiales</taxon>
        <taxon>Jaapiaceae</taxon>
        <taxon>Jaapia</taxon>
    </lineage>
</organism>
<keyword evidence="3" id="KW-1185">Reference proteome</keyword>
<protein>
    <submittedName>
        <fullName evidence="2">Uncharacterized protein</fullName>
    </submittedName>
</protein>
<accession>A0A067PXH0</accession>
<sequence>MILPLGPVTVFQPPRRLLNALTAWLTTIPSFLSALTTVDSPRKEQHRRDTDKLNVTFSTHQRLLVRVSFIQASTTRLGHSTNQGNPNLFVLFCSSGCFVVLLLCLPRVGLWLTFALCPQLPHTPCLL</sequence>
<evidence type="ECO:0000256" key="1">
    <source>
        <dbReference type="SAM" id="Phobius"/>
    </source>
</evidence>
<dbReference type="EMBL" id="KL197715">
    <property type="protein sequence ID" value="KDQ59513.1"/>
    <property type="molecule type" value="Genomic_DNA"/>
</dbReference>
<keyword evidence="1" id="KW-1133">Transmembrane helix</keyword>
<reference evidence="3" key="1">
    <citation type="journal article" date="2014" name="Proc. Natl. Acad. Sci. U.S.A.">
        <title>Extensive sampling of basidiomycete genomes demonstrates inadequacy of the white-rot/brown-rot paradigm for wood decay fungi.</title>
        <authorList>
            <person name="Riley R."/>
            <person name="Salamov A.A."/>
            <person name="Brown D.W."/>
            <person name="Nagy L.G."/>
            <person name="Floudas D."/>
            <person name="Held B.W."/>
            <person name="Levasseur A."/>
            <person name="Lombard V."/>
            <person name="Morin E."/>
            <person name="Otillar R."/>
            <person name="Lindquist E.A."/>
            <person name="Sun H."/>
            <person name="LaButti K.M."/>
            <person name="Schmutz J."/>
            <person name="Jabbour D."/>
            <person name="Luo H."/>
            <person name="Baker S.E."/>
            <person name="Pisabarro A.G."/>
            <person name="Walton J.D."/>
            <person name="Blanchette R.A."/>
            <person name="Henrissat B."/>
            <person name="Martin F."/>
            <person name="Cullen D."/>
            <person name="Hibbett D.S."/>
            <person name="Grigoriev I.V."/>
        </authorList>
    </citation>
    <scope>NUCLEOTIDE SEQUENCE [LARGE SCALE GENOMIC DNA]</scope>
    <source>
        <strain evidence="3">MUCL 33604</strain>
    </source>
</reference>
<keyword evidence="1" id="KW-0812">Transmembrane</keyword>
<dbReference type="Proteomes" id="UP000027265">
    <property type="component" value="Unassembled WGS sequence"/>
</dbReference>
<name>A0A067PXH0_9AGAM</name>
<evidence type="ECO:0000313" key="2">
    <source>
        <dbReference type="EMBL" id="KDQ59513.1"/>
    </source>
</evidence>
<dbReference type="HOGENOM" id="CLU_1970876_0_0_1"/>
<dbReference type="AlphaFoldDB" id="A0A067PXH0"/>
<feature type="transmembrane region" description="Helical" evidence="1">
    <location>
        <begin position="20"/>
        <end position="38"/>
    </location>
</feature>
<feature type="transmembrane region" description="Helical" evidence="1">
    <location>
        <begin position="88"/>
        <end position="114"/>
    </location>
</feature>
<evidence type="ECO:0000313" key="3">
    <source>
        <dbReference type="Proteomes" id="UP000027265"/>
    </source>
</evidence>
<proteinExistence type="predicted"/>
<gene>
    <name evidence="2" type="ORF">JAAARDRAFT_623863</name>
</gene>